<sequence length="515" mass="57875">MRSDMAKVIVERPRFGSRFRGVTQKGNAKRLARALATDDGAPCREGIKKQHGRTKSLNEHLGPLRRYLDKQVGRPWDKVFSEICQHIDRSNPVQDHVRDHVEDYVVTNVVVIDGELCHGGDRYPRYGTPLVEANGFAHWHRWYVCPKTGLLRKLPFKRRVPKKKPVPPQVVRVNDRTQCWLVDGRWELITLAPLPPESVRQRSNRTDVMLDKSLFGNLWDLGGGGVGLEKISTRGYRPVSPMAAFPGGIMRTGYPTDLTESEWALVQPFVPPPTGAGAPRTVNFRSVLNSILYLNRTGCQWRMLPNDLGTPWQTVYAYFATWKRNGTWTRLNAALAAQVRVAEGRPDPTPSATCIDSQSVKGTECTESPGYDGGKKIQGRKRHILTDTLGLLLVVVVTAANVDDGAAAATVLGRLDPGVYSRVRAVFADQKYHNHAFEAWLSGHRPGVRLEISSRPPGATTFQPLRVRWVVERTFAWIGRCRRNSKDYERTESSSEAMVQVSSIRLMLRRLNKCA</sequence>
<dbReference type="NCBIfam" id="NF033580">
    <property type="entry name" value="transpos_IS5_3"/>
    <property type="match status" value="1"/>
</dbReference>
<keyword evidence="4" id="KW-1185">Reference proteome</keyword>
<name>A0A225DV81_9BACT</name>
<accession>A0A225DV81</accession>
<protein>
    <submittedName>
        <fullName evidence="3">Mobile element protein</fullName>
    </submittedName>
</protein>
<dbReference type="GO" id="GO:0006313">
    <property type="term" value="P:DNA transposition"/>
    <property type="evidence" value="ECO:0007669"/>
    <property type="project" value="InterPro"/>
</dbReference>
<dbReference type="InterPro" id="IPR002559">
    <property type="entry name" value="Transposase_11"/>
</dbReference>
<reference evidence="4" key="1">
    <citation type="submission" date="2017-06" db="EMBL/GenBank/DDBJ databases">
        <title>Genome analysis of Fimbriiglobus ruber SP5, the first member of the order Planctomycetales with confirmed chitinolytic capability.</title>
        <authorList>
            <person name="Ravin N.V."/>
            <person name="Rakitin A.L."/>
            <person name="Ivanova A.A."/>
            <person name="Beletsky A.V."/>
            <person name="Kulichevskaya I.S."/>
            <person name="Mardanov A.V."/>
            <person name="Dedysh S.N."/>
        </authorList>
    </citation>
    <scope>NUCLEOTIDE SEQUENCE [LARGE SCALE GENOMIC DNA]</scope>
    <source>
        <strain evidence="4">SP5</strain>
    </source>
</reference>
<evidence type="ECO:0000313" key="3">
    <source>
        <dbReference type="EMBL" id="OWK43564.1"/>
    </source>
</evidence>
<dbReference type="GO" id="GO:0004803">
    <property type="term" value="F:transposase activity"/>
    <property type="evidence" value="ECO:0007669"/>
    <property type="project" value="InterPro"/>
</dbReference>
<dbReference type="EMBL" id="NIDE01000004">
    <property type="protein sequence ID" value="OWK43564.1"/>
    <property type="molecule type" value="Genomic_DNA"/>
</dbReference>
<feature type="domain" description="Insertion element IS402-like" evidence="2">
    <location>
        <begin position="258"/>
        <end position="331"/>
    </location>
</feature>
<dbReference type="InterPro" id="IPR025161">
    <property type="entry name" value="IS402-like_dom"/>
</dbReference>
<proteinExistence type="predicted"/>
<evidence type="ECO:0000313" key="4">
    <source>
        <dbReference type="Proteomes" id="UP000214646"/>
    </source>
</evidence>
<dbReference type="Pfam" id="PF01609">
    <property type="entry name" value="DDE_Tnp_1"/>
    <property type="match status" value="1"/>
</dbReference>
<dbReference type="PANTHER" id="PTHR30007">
    <property type="entry name" value="PHP DOMAIN PROTEIN"/>
    <property type="match status" value="1"/>
</dbReference>
<dbReference type="Pfam" id="PF13340">
    <property type="entry name" value="DUF4096"/>
    <property type="match status" value="1"/>
</dbReference>
<dbReference type="Proteomes" id="UP000214646">
    <property type="component" value="Unassembled WGS sequence"/>
</dbReference>
<feature type="domain" description="Transposase IS4-like" evidence="1">
    <location>
        <begin position="349"/>
        <end position="499"/>
    </location>
</feature>
<organism evidence="3 4">
    <name type="scientific">Fimbriiglobus ruber</name>
    <dbReference type="NCBI Taxonomy" id="1908690"/>
    <lineage>
        <taxon>Bacteria</taxon>
        <taxon>Pseudomonadati</taxon>
        <taxon>Planctomycetota</taxon>
        <taxon>Planctomycetia</taxon>
        <taxon>Gemmatales</taxon>
        <taxon>Gemmataceae</taxon>
        <taxon>Fimbriiglobus</taxon>
    </lineage>
</organism>
<gene>
    <name evidence="3" type="ORF">FRUB_03163</name>
</gene>
<dbReference type="AlphaFoldDB" id="A0A225DV81"/>
<dbReference type="GO" id="GO:0003677">
    <property type="term" value="F:DNA binding"/>
    <property type="evidence" value="ECO:0007669"/>
    <property type="project" value="InterPro"/>
</dbReference>
<comment type="caution">
    <text evidence="3">The sequence shown here is derived from an EMBL/GenBank/DDBJ whole genome shotgun (WGS) entry which is preliminary data.</text>
</comment>
<dbReference type="PANTHER" id="PTHR30007:SF0">
    <property type="entry name" value="TRANSPOSASE"/>
    <property type="match status" value="1"/>
</dbReference>
<evidence type="ECO:0000259" key="1">
    <source>
        <dbReference type="Pfam" id="PF01609"/>
    </source>
</evidence>
<evidence type="ECO:0000259" key="2">
    <source>
        <dbReference type="Pfam" id="PF13340"/>
    </source>
</evidence>